<feature type="domain" description="HTH cro/C1-type" evidence="2">
    <location>
        <begin position="7"/>
        <end position="61"/>
    </location>
</feature>
<dbReference type="EMBL" id="UFRQ01000003">
    <property type="protein sequence ID" value="SUT89281.1"/>
    <property type="molecule type" value="Genomic_DNA"/>
</dbReference>
<dbReference type="PANTHER" id="PTHR46558:SF15">
    <property type="entry name" value="HELIX-TURN-HELIX DOMAIN PROTEIN"/>
    <property type="match status" value="1"/>
</dbReference>
<reference evidence="3 4" key="1">
    <citation type="submission" date="2018-06" db="EMBL/GenBank/DDBJ databases">
        <authorList>
            <consortium name="Pathogen Informatics"/>
            <person name="Doyle S."/>
        </authorList>
    </citation>
    <scope>NUCLEOTIDE SEQUENCE [LARGE SCALE GENOMIC DNA]</scope>
    <source>
        <strain evidence="3 4">NCTC10801</strain>
    </source>
</reference>
<evidence type="ECO:0000256" key="1">
    <source>
        <dbReference type="ARBA" id="ARBA00023125"/>
    </source>
</evidence>
<keyword evidence="1" id="KW-0238">DNA-binding</keyword>
<proteinExistence type="predicted"/>
<dbReference type="Proteomes" id="UP000254649">
    <property type="component" value="Unassembled WGS sequence"/>
</dbReference>
<gene>
    <name evidence="3" type="ORF">NCTC10801_00874</name>
</gene>
<protein>
    <submittedName>
        <fullName evidence="3">Predicted transcriptional regulator</fullName>
    </submittedName>
</protein>
<sequence>MEVKDQIKMRREAMKWTQEEMADRLHMSTNNYAKLERGETKLNLHRLEQIANIFNIDVIELMNTGEKNVMFLMNDHNTNYYGSSEKQLLENEKLQLIIAHKDELLKQKDNEISALKSLIELLQTTQKA</sequence>
<dbReference type="Pfam" id="PF01381">
    <property type="entry name" value="HTH_3"/>
    <property type="match status" value="1"/>
</dbReference>
<dbReference type="InterPro" id="IPR001387">
    <property type="entry name" value="Cro/C1-type_HTH"/>
</dbReference>
<dbReference type="OrthoDB" id="5678656at2"/>
<dbReference type="GO" id="GO:0003677">
    <property type="term" value="F:DNA binding"/>
    <property type="evidence" value="ECO:0007669"/>
    <property type="project" value="UniProtKB-KW"/>
</dbReference>
<keyword evidence="4" id="KW-1185">Reference proteome</keyword>
<evidence type="ECO:0000313" key="3">
    <source>
        <dbReference type="EMBL" id="SUT89281.1"/>
    </source>
</evidence>
<evidence type="ECO:0000259" key="2">
    <source>
        <dbReference type="PROSITE" id="PS50943"/>
    </source>
</evidence>
<dbReference type="PANTHER" id="PTHR46558">
    <property type="entry name" value="TRACRIPTIONAL REGULATORY PROTEIN-RELATED-RELATED"/>
    <property type="match status" value="1"/>
</dbReference>
<accession>A0A380TQE1</accession>
<evidence type="ECO:0000313" key="4">
    <source>
        <dbReference type="Proteomes" id="UP000254649"/>
    </source>
</evidence>
<dbReference type="SMART" id="SM00530">
    <property type="entry name" value="HTH_XRE"/>
    <property type="match status" value="1"/>
</dbReference>
<organism evidence="3 4">
    <name type="scientific">[Actinobacillus] rossii</name>
    <dbReference type="NCBI Taxonomy" id="123820"/>
    <lineage>
        <taxon>Bacteria</taxon>
        <taxon>Pseudomonadati</taxon>
        <taxon>Pseudomonadota</taxon>
        <taxon>Gammaproteobacteria</taxon>
        <taxon>Pasteurellales</taxon>
        <taxon>Pasteurellaceae</taxon>
    </lineage>
</organism>
<name>A0A380TQE1_9PAST</name>
<dbReference type="InterPro" id="IPR010982">
    <property type="entry name" value="Lambda_DNA-bd_dom_sf"/>
</dbReference>
<dbReference type="Gene3D" id="1.10.260.40">
    <property type="entry name" value="lambda repressor-like DNA-binding domains"/>
    <property type="match status" value="1"/>
</dbReference>
<dbReference type="SUPFAM" id="SSF47413">
    <property type="entry name" value="lambda repressor-like DNA-binding domains"/>
    <property type="match status" value="1"/>
</dbReference>
<dbReference type="AlphaFoldDB" id="A0A380TQE1"/>
<dbReference type="CDD" id="cd00093">
    <property type="entry name" value="HTH_XRE"/>
    <property type="match status" value="1"/>
</dbReference>
<dbReference type="PROSITE" id="PS50943">
    <property type="entry name" value="HTH_CROC1"/>
    <property type="match status" value="1"/>
</dbReference>